<protein>
    <submittedName>
        <fullName evidence="1">Uncharacterized protein</fullName>
    </submittedName>
</protein>
<evidence type="ECO:0000313" key="1">
    <source>
        <dbReference type="EMBL" id="GFH29381.1"/>
    </source>
</evidence>
<proteinExistence type="predicted"/>
<sequence length="218" mass="23143">MGGKKIGWVWAIGWKDGYGPHKQRMGLGVEPLRAQAGAGPSLTSAASALAGSAVRGLHAFWKQLLGWLDEVRAKDWRGGLRLEVWQPGLAPALHSGRPLWWRQWSPEAGSLGLPGLLLGAPLTEQPACTGTGQLGVKNGWVGRAATPGRVRQAGVAGQPFCWPPAAWWPAALGTAGQGWAAQQPGLRCTWRTSMNSRHESLRVGADVVRQSMGAVPVS</sequence>
<comment type="caution">
    <text evidence="1">The sequence shown here is derived from an EMBL/GenBank/DDBJ whole genome shotgun (WGS) entry which is preliminary data.</text>
</comment>
<accession>A0A6A0AAQ1</accession>
<evidence type="ECO:0000313" key="2">
    <source>
        <dbReference type="Proteomes" id="UP000485058"/>
    </source>
</evidence>
<reference evidence="1 2" key="1">
    <citation type="submission" date="2020-02" db="EMBL/GenBank/DDBJ databases">
        <title>Draft genome sequence of Haematococcus lacustris strain NIES-144.</title>
        <authorList>
            <person name="Morimoto D."/>
            <person name="Nakagawa S."/>
            <person name="Yoshida T."/>
            <person name="Sawayama S."/>
        </authorList>
    </citation>
    <scope>NUCLEOTIDE SEQUENCE [LARGE SCALE GENOMIC DNA]</scope>
    <source>
        <strain evidence="1 2">NIES-144</strain>
    </source>
</reference>
<gene>
    <name evidence="1" type="ORF">HaLaN_28028</name>
</gene>
<dbReference type="EMBL" id="BLLF01004320">
    <property type="protein sequence ID" value="GFH29381.1"/>
    <property type="molecule type" value="Genomic_DNA"/>
</dbReference>
<dbReference type="AlphaFoldDB" id="A0A6A0AAQ1"/>
<dbReference type="Proteomes" id="UP000485058">
    <property type="component" value="Unassembled WGS sequence"/>
</dbReference>
<name>A0A6A0AAQ1_HAELA</name>
<keyword evidence="2" id="KW-1185">Reference proteome</keyword>
<organism evidence="1 2">
    <name type="scientific">Haematococcus lacustris</name>
    <name type="common">Green alga</name>
    <name type="synonym">Haematococcus pluvialis</name>
    <dbReference type="NCBI Taxonomy" id="44745"/>
    <lineage>
        <taxon>Eukaryota</taxon>
        <taxon>Viridiplantae</taxon>
        <taxon>Chlorophyta</taxon>
        <taxon>core chlorophytes</taxon>
        <taxon>Chlorophyceae</taxon>
        <taxon>CS clade</taxon>
        <taxon>Chlamydomonadales</taxon>
        <taxon>Haematococcaceae</taxon>
        <taxon>Haematococcus</taxon>
    </lineage>
</organism>